<dbReference type="AlphaFoldDB" id="A0A2T3MMP0"/>
<accession>A0A2T3MMP0</accession>
<dbReference type="Proteomes" id="UP000241954">
    <property type="component" value="Unassembled WGS sequence"/>
</dbReference>
<dbReference type="RefSeq" id="WP_107237093.1">
    <property type="nucleotide sequence ID" value="NZ_PYLW01000005.1"/>
</dbReference>
<gene>
    <name evidence="1" type="ORF">C9I88_07245</name>
</gene>
<dbReference type="EMBL" id="PYLW01000005">
    <property type="protein sequence ID" value="PSV97857.1"/>
    <property type="molecule type" value="Genomic_DNA"/>
</dbReference>
<protein>
    <submittedName>
        <fullName evidence="1">Uncharacterized protein</fullName>
    </submittedName>
</protein>
<organism evidence="1 2">
    <name type="scientific">Photobacterium iliopiscarium</name>
    <dbReference type="NCBI Taxonomy" id="56192"/>
    <lineage>
        <taxon>Bacteria</taxon>
        <taxon>Pseudomonadati</taxon>
        <taxon>Pseudomonadota</taxon>
        <taxon>Gammaproteobacteria</taxon>
        <taxon>Vibrionales</taxon>
        <taxon>Vibrionaceae</taxon>
        <taxon>Photobacterium</taxon>
    </lineage>
</organism>
<proteinExistence type="predicted"/>
<reference evidence="1 2" key="1">
    <citation type="submission" date="2018-01" db="EMBL/GenBank/DDBJ databases">
        <title>Whole genome sequencing of Histamine producing bacteria.</title>
        <authorList>
            <person name="Butler K."/>
        </authorList>
    </citation>
    <scope>NUCLEOTIDE SEQUENCE [LARGE SCALE GENOMIC DNA]</scope>
    <source>
        <strain evidence="1 2">NCIMB 13481</strain>
    </source>
</reference>
<evidence type="ECO:0000313" key="2">
    <source>
        <dbReference type="Proteomes" id="UP000241954"/>
    </source>
</evidence>
<comment type="caution">
    <text evidence="1">The sequence shown here is derived from an EMBL/GenBank/DDBJ whole genome shotgun (WGS) entry which is preliminary data.</text>
</comment>
<sequence>MVLSFTENKIKLMNAWIYVGADCDKLHWCKVGKTSGDLKTRHRSPQNPNYFIYGAFEIKDNSVDAIENFLHDKLNCYDDIRRFNHFGTGNPSECYEFNPHTMMDVIENLILDDYPSSVWVNVYDRIDYRYMCPDELQKWWSDDDKRETNKWIGLEEPSVVTPTTRCVSEFDRLGVVLSQDRYEAKSITPLIELGYGKYIDQETGDTIDFDDMDDDDYDDDH</sequence>
<evidence type="ECO:0000313" key="1">
    <source>
        <dbReference type="EMBL" id="PSV97857.1"/>
    </source>
</evidence>
<name>A0A2T3MMP0_9GAMM</name>